<keyword evidence="5" id="KW-1185">Reference proteome</keyword>
<comment type="caution">
    <text evidence="4">The sequence shown here is derived from an EMBL/GenBank/DDBJ whole genome shotgun (WGS) entry which is preliminary data.</text>
</comment>
<dbReference type="EMBL" id="CARXXK010000002">
    <property type="protein sequence ID" value="CAI6355455.1"/>
    <property type="molecule type" value="Genomic_DNA"/>
</dbReference>
<evidence type="ECO:0000256" key="2">
    <source>
        <dbReference type="SAM" id="MobiDB-lite"/>
    </source>
</evidence>
<dbReference type="GO" id="GO:0003677">
    <property type="term" value="F:DNA binding"/>
    <property type="evidence" value="ECO:0007669"/>
    <property type="project" value="InterPro"/>
</dbReference>
<dbReference type="PANTHER" id="PTHR12243:SF60">
    <property type="entry name" value="SI:CH211-15D5.12-RELATED"/>
    <property type="match status" value="1"/>
</dbReference>
<comment type="subcellular location">
    <subcellularLocation>
        <location evidence="1">Nucleus</location>
    </subcellularLocation>
</comment>
<evidence type="ECO:0000313" key="5">
    <source>
        <dbReference type="Proteomes" id="UP001160148"/>
    </source>
</evidence>
<dbReference type="InterPro" id="IPR006578">
    <property type="entry name" value="MADF-dom"/>
</dbReference>
<dbReference type="PROSITE" id="PS51031">
    <property type="entry name" value="BESS"/>
    <property type="match status" value="1"/>
</dbReference>
<evidence type="ECO:0000259" key="3">
    <source>
        <dbReference type="PROSITE" id="PS51031"/>
    </source>
</evidence>
<dbReference type="Pfam" id="PF10545">
    <property type="entry name" value="MADF_DNA_bdg"/>
    <property type="match status" value="1"/>
</dbReference>
<name>A0AAV0WHD5_9HEMI</name>
<sequence length="246" mass="28504">MYIDLVDDCKKRFKNMKDTYNKKRRSRKMGTGSAAKDKPSKWMLEDMLSFLDKTIYERPTLTNVTSIEKSNIHEDNDDLHESNADITIEPEDEPSEPQAEETVVSDTQKTSSSIAGIKRHKKNDALIQVLNRRGEERRLLLQELSKTNEEDPIEAFFKSMALTVKMFSPELQAKAKMDVFRIINELEFQNIRPMYQPVSTSDYVFPERVTPTTQTSNFIDYNSTSNSSEFDVTSPIPNWTQEFHNN</sequence>
<dbReference type="PANTHER" id="PTHR12243">
    <property type="entry name" value="MADF DOMAIN TRANSCRIPTION FACTOR"/>
    <property type="match status" value="1"/>
</dbReference>
<protein>
    <recommendedName>
        <fullName evidence="3">BESS domain-containing protein</fullName>
    </recommendedName>
</protein>
<dbReference type="AlphaFoldDB" id="A0AAV0WHD5"/>
<dbReference type="InterPro" id="IPR004210">
    <property type="entry name" value="BESS_motif"/>
</dbReference>
<evidence type="ECO:0000256" key="1">
    <source>
        <dbReference type="PROSITE-ProRule" id="PRU00371"/>
    </source>
</evidence>
<accession>A0AAV0WHD5</accession>
<dbReference type="GO" id="GO:0005634">
    <property type="term" value="C:nucleus"/>
    <property type="evidence" value="ECO:0007669"/>
    <property type="project" value="UniProtKB-SubCell"/>
</dbReference>
<dbReference type="Pfam" id="PF02944">
    <property type="entry name" value="BESS"/>
    <property type="match status" value="1"/>
</dbReference>
<proteinExistence type="predicted"/>
<feature type="compositionally biased region" description="Polar residues" evidence="2">
    <location>
        <begin position="104"/>
        <end position="114"/>
    </location>
</feature>
<evidence type="ECO:0000313" key="4">
    <source>
        <dbReference type="EMBL" id="CAI6355455.1"/>
    </source>
</evidence>
<gene>
    <name evidence="4" type="ORF">MEUPH1_LOCUS11306</name>
</gene>
<keyword evidence="1" id="KW-0539">Nucleus</keyword>
<feature type="region of interest" description="Disordered" evidence="2">
    <location>
        <begin position="89"/>
        <end position="114"/>
    </location>
</feature>
<dbReference type="GO" id="GO:0005667">
    <property type="term" value="C:transcription regulator complex"/>
    <property type="evidence" value="ECO:0007669"/>
    <property type="project" value="TreeGrafter"/>
</dbReference>
<feature type="domain" description="BESS" evidence="3">
    <location>
        <begin position="150"/>
        <end position="189"/>
    </location>
</feature>
<feature type="compositionally biased region" description="Acidic residues" evidence="2">
    <location>
        <begin position="89"/>
        <end position="99"/>
    </location>
</feature>
<dbReference type="GO" id="GO:0006357">
    <property type="term" value="P:regulation of transcription by RNA polymerase II"/>
    <property type="evidence" value="ECO:0007669"/>
    <property type="project" value="TreeGrafter"/>
</dbReference>
<dbReference type="InterPro" id="IPR039353">
    <property type="entry name" value="TF_Adf1"/>
</dbReference>
<reference evidence="4 5" key="1">
    <citation type="submission" date="2023-01" db="EMBL/GenBank/DDBJ databases">
        <authorList>
            <person name="Whitehead M."/>
        </authorList>
    </citation>
    <scope>NUCLEOTIDE SEQUENCE [LARGE SCALE GENOMIC DNA]</scope>
</reference>
<dbReference type="Proteomes" id="UP001160148">
    <property type="component" value="Unassembled WGS sequence"/>
</dbReference>
<organism evidence="4 5">
    <name type="scientific">Macrosiphum euphorbiae</name>
    <name type="common">potato aphid</name>
    <dbReference type="NCBI Taxonomy" id="13131"/>
    <lineage>
        <taxon>Eukaryota</taxon>
        <taxon>Metazoa</taxon>
        <taxon>Ecdysozoa</taxon>
        <taxon>Arthropoda</taxon>
        <taxon>Hexapoda</taxon>
        <taxon>Insecta</taxon>
        <taxon>Pterygota</taxon>
        <taxon>Neoptera</taxon>
        <taxon>Paraneoptera</taxon>
        <taxon>Hemiptera</taxon>
        <taxon>Sternorrhyncha</taxon>
        <taxon>Aphidomorpha</taxon>
        <taxon>Aphidoidea</taxon>
        <taxon>Aphididae</taxon>
        <taxon>Macrosiphini</taxon>
        <taxon>Macrosiphum</taxon>
    </lineage>
</organism>